<comment type="caution">
    <text evidence="2">The sequence shown here is derived from an EMBL/GenBank/DDBJ whole genome shotgun (WGS) entry which is preliminary data.</text>
</comment>
<organism evidence="2 3">
    <name type="scientific">Roseateles subflavus</name>
    <dbReference type="NCBI Taxonomy" id="3053353"/>
    <lineage>
        <taxon>Bacteria</taxon>
        <taxon>Pseudomonadati</taxon>
        <taxon>Pseudomonadota</taxon>
        <taxon>Betaproteobacteria</taxon>
        <taxon>Burkholderiales</taxon>
        <taxon>Sphaerotilaceae</taxon>
        <taxon>Roseateles</taxon>
    </lineage>
</organism>
<protein>
    <submittedName>
        <fullName evidence="2">Uncharacterized protein</fullName>
    </submittedName>
</protein>
<evidence type="ECO:0000256" key="1">
    <source>
        <dbReference type="SAM" id="MobiDB-lite"/>
    </source>
</evidence>
<gene>
    <name evidence="2" type="ORF">QRD43_14905</name>
</gene>
<evidence type="ECO:0000313" key="3">
    <source>
        <dbReference type="Proteomes" id="UP001238603"/>
    </source>
</evidence>
<proteinExistence type="predicted"/>
<dbReference type="EMBL" id="JASVDS010000004">
    <property type="protein sequence ID" value="MDL5033202.1"/>
    <property type="molecule type" value="Genomic_DNA"/>
</dbReference>
<evidence type="ECO:0000313" key="2">
    <source>
        <dbReference type="EMBL" id="MDL5033202.1"/>
    </source>
</evidence>
<reference evidence="2 3" key="1">
    <citation type="submission" date="2023-06" db="EMBL/GenBank/DDBJ databases">
        <title>Pelomonas sp. APW6 16S ribosomal RNA gene genome sequencing and assembly.</title>
        <authorList>
            <person name="Woo H."/>
        </authorList>
    </citation>
    <scope>NUCLEOTIDE SEQUENCE [LARGE SCALE GENOMIC DNA]</scope>
    <source>
        <strain evidence="2 3">APW6</strain>
    </source>
</reference>
<feature type="region of interest" description="Disordered" evidence="1">
    <location>
        <begin position="34"/>
        <end position="59"/>
    </location>
</feature>
<accession>A0ABT7LK10</accession>
<sequence>MPPVDLTGRQRHLWSQVIQRLDAQGLLRSSLPDALADWRPEGPDHGPSREAGPPAASAGLAERDLRPDAWIEAAESRGQVVPWLLRQLALLPEDPPLLVLALDLGLCVDSPERLQASPGWRHWAGQVSPVQGLRDLSPGRRADAAAPPSRTALLEAWSRRLLCLWPGPRVTLTPGPRGAVPQRAAALALDLGAHRMLPLSATSGGLVQAQGWAISALPRHALDLPARWPVWSAPGEVGEGGEGGEGGATVPGLASARPPSATLQRPQCAAPRAGAVLLLGADPGQPPQLCLALLRQDGPWWRHDASPQGMGGGGICLDPALRLLGYFRPTNEDPGRVLGLLWS</sequence>
<keyword evidence="3" id="KW-1185">Reference proteome</keyword>
<dbReference type="Proteomes" id="UP001238603">
    <property type="component" value="Unassembled WGS sequence"/>
</dbReference>
<dbReference type="RefSeq" id="WP_285983295.1">
    <property type="nucleotide sequence ID" value="NZ_JASVDS010000004.1"/>
</dbReference>
<name>A0ABT7LK10_9BURK</name>
<feature type="compositionally biased region" description="Basic and acidic residues" evidence="1">
    <location>
        <begin position="36"/>
        <end position="48"/>
    </location>
</feature>